<dbReference type="CDD" id="cd00293">
    <property type="entry name" value="USP-like"/>
    <property type="match status" value="1"/>
</dbReference>
<comment type="similarity">
    <text evidence="1">Belongs to the universal stress protein A family.</text>
</comment>
<name>A0A840A6A0_9CAUL</name>
<reference evidence="3 4" key="1">
    <citation type="submission" date="2020-08" db="EMBL/GenBank/DDBJ databases">
        <title>Genomic Encyclopedia of Type Strains, Phase IV (KMG-IV): sequencing the most valuable type-strain genomes for metagenomic binning, comparative biology and taxonomic classification.</title>
        <authorList>
            <person name="Goeker M."/>
        </authorList>
    </citation>
    <scope>NUCLEOTIDE SEQUENCE [LARGE SCALE GENOMIC DNA]</scope>
    <source>
        <strain evidence="3 4">DSM 21793</strain>
    </source>
</reference>
<evidence type="ECO:0000313" key="4">
    <source>
        <dbReference type="Proteomes" id="UP000530564"/>
    </source>
</evidence>
<dbReference type="EMBL" id="JACIDK010000006">
    <property type="protein sequence ID" value="MBB3893011.1"/>
    <property type="molecule type" value="Genomic_DNA"/>
</dbReference>
<comment type="caution">
    <text evidence="3">The sequence shown here is derived from an EMBL/GenBank/DDBJ whole genome shotgun (WGS) entry which is preliminary data.</text>
</comment>
<dbReference type="AlphaFoldDB" id="A0A840A6A0"/>
<proteinExistence type="inferred from homology"/>
<dbReference type="Gene3D" id="3.40.50.12370">
    <property type="match status" value="1"/>
</dbReference>
<dbReference type="PANTHER" id="PTHR46268">
    <property type="entry name" value="STRESS RESPONSE PROTEIN NHAX"/>
    <property type="match status" value="1"/>
</dbReference>
<dbReference type="InterPro" id="IPR006015">
    <property type="entry name" value="Universal_stress_UspA"/>
</dbReference>
<evidence type="ECO:0000259" key="2">
    <source>
        <dbReference type="Pfam" id="PF00582"/>
    </source>
</evidence>
<evidence type="ECO:0000256" key="1">
    <source>
        <dbReference type="ARBA" id="ARBA00008791"/>
    </source>
</evidence>
<dbReference type="PRINTS" id="PR01438">
    <property type="entry name" value="UNVRSLSTRESS"/>
</dbReference>
<feature type="domain" description="UspA" evidence="2">
    <location>
        <begin position="155"/>
        <end position="265"/>
    </location>
</feature>
<dbReference type="SUPFAM" id="SSF52402">
    <property type="entry name" value="Adenine nucleotide alpha hydrolases-like"/>
    <property type="match status" value="2"/>
</dbReference>
<dbReference type="RefSeq" id="WP_183776042.1">
    <property type="nucleotide sequence ID" value="NZ_JACIDK010000006.1"/>
</dbReference>
<organism evidence="3 4">
    <name type="scientific">Phenylobacterium haematophilum</name>
    <dbReference type="NCBI Taxonomy" id="98513"/>
    <lineage>
        <taxon>Bacteria</taxon>
        <taxon>Pseudomonadati</taxon>
        <taxon>Pseudomonadota</taxon>
        <taxon>Alphaproteobacteria</taxon>
        <taxon>Caulobacterales</taxon>
        <taxon>Caulobacteraceae</taxon>
        <taxon>Phenylobacterium</taxon>
    </lineage>
</organism>
<dbReference type="PANTHER" id="PTHR46268:SF15">
    <property type="entry name" value="UNIVERSAL STRESS PROTEIN HP_0031"/>
    <property type="match status" value="1"/>
</dbReference>
<evidence type="ECO:0000313" key="3">
    <source>
        <dbReference type="EMBL" id="MBB3893011.1"/>
    </source>
</evidence>
<protein>
    <submittedName>
        <fullName evidence="3">Nucleotide-binding universal stress UspA family protein</fullName>
    </submittedName>
</protein>
<dbReference type="Proteomes" id="UP000530564">
    <property type="component" value="Unassembled WGS sequence"/>
</dbReference>
<accession>A0A840A6A0</accession>
<sequence length="268" mass="28174">MSYKTILMHVEPTPGSEARLQAAAELSDKLGAQLIGLGGRASMIRVAPLAVAEGGSYAVQTWAEDEAHALAEVEATFHRVAPGAIWRRAPDYPTDALCDNAAGADLIITGLERAGTDFAPNAADTVLRSGLPVLALPAGHLQIGVERLVIAWKDTREARRAVSDALPLLRRASEVAVVSVSTGSGVAATPASIENLINRLAHHGVNAVVEPVSTRHDAGEKLINFATSRRADLIVAGAFGHSRAGEWLFGGMTQTLLECSTLPVLFSH</sequence>
<dbReference type="InterPro" id="IPR006016">
    <property type="entry name" value="UspA"/>
</dbReference>
<gene>
    <name evidence="3" type="ORF">GGQ61_003749</name>
</gene>
<keyword evidence="4" id="KW-1185">Reference proteome</keyword>
<dbReference type="Pfam" id="PF00582">
    <property type="entry name" value="Usp"/>
    <property type="match status" value="1"/>
</dbReference>